<dbReference type="InterPro" id="IPR036188">
    <property type="entry name" value="FAD/NAD-bd_sf"/>
</dbReference>
<feature type="binding site" evidence="2">
    <location>
        <position position="344"/>
    </location>
    <ligand>
        <name>L-tryptophan</name>
        <dbReference type="ChEBI" id="CHEBI:57912"/>
    </ligand>
</feature>
<dbReference type="InterPro" id="IPR006905">
    <property type="entry name" value="Flavin_halogenase"/>
</dbReference>
<dbReference type="EMBL" id="BMZC01000011">
    <property type="protein sequence ID" value="GGZ74521.1"/>
    <property type="molecule type" value="Genomic_DNA"/>
</dbReference>
<dbReference type="SUPFAM" id="SSF51905">
    <property type="entry name" value="FAD/NAD(P)-binding domain"/>
    <property type="match status" value="1"/>
</dbReference>
<dbReference type="GO" id="GO:0000166">
    <property type="term" value="F:nucleotide binding"/>
    <property type="evidence" value="ECO:0007669"/>
    <property type="project" value="UniProtKB-KW"/>
</dbReference>
<dbReference type="PANTHER" id="PTHR43747:SF4">
    <property type="entry name" value="FLAVIN-DEPENDENT TRYPTOPHAN HALOGENASE"/>
    <property type="match status" value="1"/>
</dbReference>
<dbReference type="PANTHER" id="PTHR43747">
    <property type="entry name" value="FAD-BINDING PROTEIN"/>
    <property type="match status" value="1"/>
</dbReference>
<evidence type="ECO:0000256" key="2">
    <source>
        <dbReference type="PIRSR" id="PIRSR011396-2"/>
    </source>
</evidence>
<dbReference type="Gene3D" id="3.50.50.60">
    <property type="entry name" value="FAD/NAD(P)-binding domain"/>
    <property type="match status" value="1"/>
</dbReference>
<name>A0A8H9II08_9ALTE</name>
<keyword evidence="2" id="KW-0285">Flavoprotein</keyword>
<dbReference type="Proteomes" id="UP000622604">
    <property type="component" value="Unassembled WGS sequence"/>
</dbReference>
<feature type="binding site" evidence="2">
    <location>
        <begin position="15"/>
        <end position="18"/>
    </location>
    <ligand>
        <name>FAD</name>
        <dbReference type="ChEBI" id="CHEBI:57692"/>
    </ligand>
</feature>
<dbReference type="Pfam" id="PF04820">
    <property type="entry name" value="Trp_halogenase"/>
    <property type="match status" value="1"/>
</dbReference>
<dbReference type="InterPro" id="IPR033856">
    <property type="entry name" value="Trp_halogen"/>
</dbReference>
<dbReference type="InterPro" id="IPR050816">
    <property type="entry name" value="Flavin-dep_Halogenase_NPB"/>
</dbReference>
<organism evidence="3 4">
    <name type="scientific">Paraglaciecola chathamensis</name>
    <dbReference type="NCBI Taxonomy" id="368405"/>
    <lineage>
        <taxon>Bacteria</taxon>
        <taxon>Pseudomonadati</taxon>
        <taxon>Pseudomonadota</taxon>
        <taxon>Gammaproteobacteria</taxon>
        <taxon>Alteromonadales</taxon>
        <taxon>Alteromonadaceae</taxon>
        <taxon>Paraglaciecola</taxon>
    </lineage>
</organism>
<sequence length="506" mass="57280">MQTSLPFKKIIIIGGGTAGWMSACYLAKMWLDYDLEIKIIESDAIGTIGVGEGTTPSIKGFFEQLGIEAKEWMPACNATYKTGIRFVNWSSDPNYKSYFHPFYSQLDEYFQHEFFQNIQLKHRGFDVHAHPDQYLLASELAQQRKAPIEPEHYPFDMAYAYHFDATLLAQFLKKKALQWNVTHQVATINEVKQKDDGSIASVVTESGETIEADFFVDCSGFRSLLLGKSLKVPYNSFADSLLNDSAVTIVTEREDTTPSMTLSTALSCGWAWRIPLTNRFGNGYVFSSRFQSPQDAEEEFRRHLALPESAQFNHLKMRVGHFAKGWEKNVLAVGLSQGFIEPLEATALHFATQSVVDFVSAVDNSTDQAGYSNQTAYNNKLSDRFSCVRDYIELHYLANSRHDTPYWKAARSHTPSRRLQRILTTWHQGKSVPRVLDEEAVSLQLFGHESWLCLLAGKGVFPESEHTIDALPTAMRIDMQKIKHFVETSAKHYPLHDDALAALKQS</sequence>
<protein>
    <submittedName>
        <fullName evidence="3">Tryptophan halogenase</fullName>
    </submittedName>
</protein>
<evidence type="ECO:0000256" key="1">
    <source>
        <dbReference type="PIRSR" id="PIRSR011396-1"/>
    </source>
</evidence>
<evidence type="ECO:0000313" key="3">
    <source>
        <dbReference type="EMBL" id="GGZ74521.1"/>
    </source>
</evidence>
<proteinExistence type="predicted"/>
<feature type="binding site" evidence="2">
    <location>
        <position position="335"/>
    </location>
    <ligand>
        <name>FAD</name>
        <dbReference type="ChEBI" id="CHEBI:57692"/>
    </ligand>
</feature>
<feature type="active site" evidence="1">
    <location>
        <position position="81"/>
    </location>
</feature>
<keyword evidence="2" id="KW-0274">FAD</keyword>
<dbReference type="RefSeq" id="WP_191866826.1">
    <property type="nucleotide sequence ID" value="NZ_BMZC01000011.1"/>
</dbReference>
<dbReference type="GO" id="GO:0004497">
    <property type="term" value="F:monooxygenase activity"/>
    <property type="evidence" value="ECO:0007669"/>
    <property type="project" value="InterPro"/>
</dbReference>
<gene>
    <name evidence="3" type="ORF">GCM10011274_36110</name>
</gene>
<dbReference type="PIRSF" id="PIRSF011396">
    <property type="entry name" value="Trp_halogenase"/>
    <property type="match status" value="1"/>
</dbReference>
<reference evidence="3 4" key="1">
    <citation type="journal article" date="2014" name="Int. J. Syst. Evol. Microbiol.">
        <title>Complete genome sequence of Corynebacterium casei LMG S-19264T (=DSM 44701T), isolated from a smear-ripened cheese.</title>
        <authorList>
            <consortium name="US DOE Joint Genome Institute (JGI-PGF)"/>
            <person name="Walter F."/>
            <person name="Albersmeier A."/>
            <person name="Kalinowski J."/>
            <person name="Ruckert C."/>
        </authorList>
    </citation>
    <scope>NUCLEOTIDE SEQUENCE [LARGE SCALE GENOMIC DNA]</scope>
    <source>
        <strain evidence="3 4">KCTC 32337</strain>
    </source>
</reference>
<comment type="caution">
    <text evidence="3">The sequence shown here is derived from an EMBL/GenBank/DDBJ whole genome shotgun (WGS) entry which is preliminary data.</text>
</comment>
<feature type="binding site" evidence="2">
    <location>
        <position position="81"/>
    </location>
    <ligand>
        <name>7-chloro-L-tryptophan</name>
        <dbReference type="ChEBI" id="CHEBI:58713"/>
    </ligand>
</feature>
<keyword evidence="2" id="KW-0547">Nucleotide-binding</keyword>
<accession>A0A8H9II08</accession>
<dbReference type="AlphaFoldDB" id="A0A8H9II08"/>
<evidence type="ECO:0000313" key="4">
    <source>
        <dbReference type="Proteomes" id="UP000622604"/>
    </source>
</evidence>